<organism evidence="2 3">
    <name type="scientific">Photobacterium carnosum</name>
    <dbReference type="NCBI Taxonomy" id="2023717"/>
    <lineage>
        <taxon>Bacteria</taxon>
        <taxon>Pseudomonadati</taxon>
        <taxon>Pseudomonadota</taxon>
        <taxon>Gammaproteobacteria</taxon>
        <taxon>Vibrionales</taxon>
        <taxon>Vibrionaceae</taxon>
        <taxon>Photobacterium</taxon>
    </lineage>
</organism>
<keyword evidence="3" id="KW-1185">Reference proteome</keyword>
<evidence type="ECO:0000256" key="1">
    <source>
        <dbReference type="SAM" id="Phobius"/>
    </source>
</evidence>
<dbReference type="GeneID" id="69965933"/>
<dbReference type="AlphaFoldDB" id="A0A2N4UWB0"/>
<dbReference type="Proteomes" id="UP000234420">
    <property type="component" value="Unassembled WGS sequence"/>
</dbReference>
<protein>
    <submittedName>
        <fullName evidence="2">Uncharacterized protein</fullName>
    </submittedName>
</protein>
<keyword evidence="1" id="KW-0812">Transmembrane</keyword>
<comment type="caution">
    <text evidence="2">The sequence shown here is derived from an EMBL/GenBank/DDBJ whole genome shotgun (WGS) entry which is preliminary data.</text>
</comment>
<dbReference type="EMBL" id="NPIB01000002">
    <property type="protein sequence ID" value="PLC59293.1"/>
    <property type="molecule type" value="Genomic_DNA"/>
</dbReference>
<reference evidence="2 3" key="1">
    <citation type="journal article" date="2018" name="Syst. Appl. Microbiol.">
        <title>Photobacterium carnosum sp. nov., isolated from spoiled modified atmosphere packaged poultry meat.</title>
        <authorList>
            <person name="Hilgarth M."/>
            <person name="Fuertes S."/>
            <person name="Ehrmann M."/>
            <person name="Vogel R.F."/>
        </authorList>
    </citation>
    <scope>NUCLEOTIDE SEQUENCE [LARGE SCALE GENOMIC DNA]</scope>
    <source>
        <strain evidence="2 3">TMW 2.2021</strain>
    </source>
</reference>
<accession>A0A2N4UWB0</accession>
<dbReference type="RefSeq" id="WP_101767495.1">
    <property type="nucleotide sequence ID" value="NZ_BPPU01000003.1"/>
</dbReference>
<feature type="transmembrane region" description="Helical" evidence="1">
    <location>
        <begin position="26"/>
        <end position="45"/>
    </location>
</feature>
<keyword evidence="1" id="KW-0472">Membrane</keyword>
<name>A0A2N4UWB0_9GAMM</name>
<gene>
    <name evidence="2" type="ORF">CIK00_03220</name>
</gene>
<keyword evidence="1" id="KW-1133">Transmembrane helix</keyword>
<evidence type="ECO:0000313" key="2">
    <source>
        <dbReference type="EMBL" id="PLC59293.1"/>
    </source>
</evidence>
<proteinExistence type="predicted"/>
<sequence>MSQNEALTKKSNTPKPVSTISVIHKLWIALGVIFALSACGGVYVYKSIQALEVQLNDSQQKLVMTMEYVTQLQKDIPKIKVIDFSLMAQDWANTNQASAMNAMDAVIKSYNNKGYVLIKSDSIVGNIKPLLVRTPKPHKIK</sequence>
<evidence type="ECO:0000313" key="3">
    <source>
        <dbReference type="Proteomes" id="UP000234420"/>
    </source>
</evidence>